<dbReference type="SUPFAM" id="SSF53756">
    <property type="entry name" value="UDP-Glycosyltransferase/glycogen phosphorylase"/>
    <property type="match status" value="1"/>
</dbReference>
<name>A0A5R8K7W1_9BACT</name>
<evidence type="ECO:0000256" key="3">
    <source>
        <dbReference type="ARBA" id="ARBA00022679"/>
    </source>
</evidence>
<dbReference type="EMBL" id="VAUV01000025">
    <property type="protein sequence ID" value="TLD68421.1"/>
    <property type="molecule type" value="Genomic_DNA"/>
</dbReference>
<feature type="domain" description="Glycosyltransferase subfamily 4-like N-terminal" evidence="5">
    <location>
        <begin position="16"/>
        <end position="132"/>
    </location>
</feature>
<evidence type="ECO:0000256" key="2">
    <source>
        <dbReference type="ARBA" id="ARBA00022676"/>
    </source>
</evidence>
<feature type="domain" description="Glycosyl transferase family 1" evidence="4">
    <location>
        <begin position="165"/>
        <end position="316"/>
    </location>
</feature>
<dbReference type="Pfam" id="PF13439">
    <property type="entry name" value="Glyco_transf_4"/>
    <property type="match status" value="1"/>
</dbReference>
<evidence type="ECO:0000259" key="4">
    <source>
        <dbReference type="Pfam" id="PF00534"/>
    </source>
</evidence>
<proteinExistence type="inferred from homology"/>
<dbReference type="GO" id="GO:0016757">
    <property type="term" value="F:glycosyltransferase activity"/>
    <property type="evidence" value="ECO:0007669"/>
    <property type="project" value="UniProtKB-KW"/>
</dbReference>
<dbReference type="InterPro" id="IPR001296">
    <property type="entry name" value="Glyco_trans_1"/>
</dbReference>
<dbReference type="Gene3D" id="3.40.50.2000">
    <property type="entry name" value="Glycogen Phosphorylase B"/>
    <property type="match status" value="2"/>
</dbReference>
<dbReference type="InterPro" id="IPR028098">
    <property type="entry name" value="Glyco_trans_4-like_N"/>
</dbReference>
<dbReference type="PANTHER" id="PTHR12526:SF640">
    <property type="entry name" value="COLANIC ACID BIOSYNTHESIS GLYCOSYLTRANSFERASE WCAL-RELATED"/>
    <property type="match status" value="1"/>
</dbReference>
<reference evidence="6 7" key="1">
    <citation type="submission" date="2019-05" db="EMBL/GenBank/DDBJ databases">
        <title>Verrucobacter flavum gen. nov., sp. nov. a new member of the family Verrucomicrobiaceae.</title>
        <authorList>
            <person name="Szuroczki S."/>
            <person name="Abbaszade G."/>
            <person name="Szabo A."/>
            <person name="Felfoldi T."/>
            <person name="Schumann P."/>
            <person name="Boka K."/>
            <person name="Keki Z."/>
            <person name="Toumi M."/>
            <person name="Toth E."/>
        </authorList>
    </citation>
    <scope>NUCLEOTIDE SEQUENCE [LARGE SCALE GENOMIC DNA]</scope>
    <source>
        <strain evidence="6 7">MG-N-17</strain>
    </source>
</reference>
<keyword evidence="7" id="KW-1185">Reference proteome</keyword>
<evidence type="ECO:0000259" key="5">
    <source>
        <dbReference type="Pfam" id="PF13439"/>
    </source>
</evidence>
<dbReference type="PANTHER" id="PTHR12526">
    <property type="entry name" value="GLYCOSYLTRANSFERASE"/>
    <property type="match status" value="1"/>
</dbReference>
<keyword evidence="2" id="KW-0328">Glycosyltransferase</keyword>
<protein>
    <submittedName>
        <fullName evidence="6">Glycosyltransferase</fullName>
    </submittedName>
</protein>
<evidence type="ECO:0000313" key="7">
    <source>
        <dbReference type="Proteomes" id="UP000306196"/>
    </source>
</evidence>
<evidence type="ECO:0000313" key="6">
    <source>
        <dbReference type="EMBL" id="TLD68421.1"/>
    </source>
</evidence>
<accession>A0A5R8K7W1</accession>
<dbReference type="RefSeq" id="WP_138088612.1">
    <property type="nucleotide sequence ID" value="NZ_VAUV01000025.1"/>
</dbReference>
<dbReference type="Proteomes" id="UP000306196">
    <property type="component" value="Unassembled WGS sequence"/>
</dbReference>
<dbReference type="Pfam" id="PF00534">
    <property type="entry name" value="Glycos_transf_1"/>
    <property type="match status" value="1"/>
</dbReference>
<comment type="similarity">
    <text evidence="1">Belongs to the glycosyltransferase group 1 family. Glycosyltransferase 4 subfamily.</text>
</comment>
<gene>
    <name evidence="6" type="ORF">FEM03_22715</name>
</gene>
<dbReference type="OrthoDB" id="9787617at2"/>
<dbReference type="AlphaFoldDB" id="A0A5R8K7W1"/>
<comment type="caution">
    <text evidence="6">The sequence shown here is derived from an EMBL/GenBank/DDBJ whole genome shotgun (WGS) entry which is preliminary data.</text>
</comment>
<evidence type="ECO:0000256" key="1">
    <source>
        <dbReference type="ARBA" id="ARBA00009481"/>
    </source>
</evidence>
<dbReference type="CDD" id="cd03801">
    <property type="entry name" value="GT4_PimA-like"/>
    <property type="match status" value="1"/>
</dbReference>
<organism evidence="6 7">
    <name type="scientific">Phragmitibacter flavus</name>
    <dbReference type="NCBI Taxonomy" id="2576071"/>
    <lineage>
        <taxon>Bacteria</taxon>
        <taxon>Pseudomonadati</taxon>
        <taxon>Verrucomicrobiota</taxon>
        <taxon>Verrucomicrobiia</taxon>
        <taxon>Verrucomicrobiales</taxon>
        <taxon>Verrucomicrobiaceae</taxon>
        <taxon>Phragmitibacter</taxon>
    </lineage>
</organism>
<keyword evidence="3 6" id="KW-0808">Transferase</keyword>
<sequence>MSPLKILHVAPCHGGFGGIEAFTLRLAEELHSQGQFASVGFKRVKNFKLLDSLTGAIEASPVNATFIDRGSDELKQLIAGADVVHLHNPTPDATLFAKLAGKPLVVTIYNRFGRGGWMHRVLWKLAARCAHRRWYISDFVWSTWEPGRRRTGSGKMPIISNLPSESVPPHERRGFIFVGRWIENKGLEELLEAYARAGLDPAVWPLTLVGFGPLEDRVQALIDKHQLRGVIRPGFVSDAERNDMIRRAKWMVTPPNTKEDLGLTPIESRHVGVPAIITRDGGLPEAGGRHSLICEPGDVAGLQRLLEQAAAMPEDEYVKLSEVTRAELMEYLQPLSVYLDSYRELMTEFHGGASKLTHQQRGYGT</sequence>